<comment type="caution">
    <text evidence="2">The sequence shown here is derived from an EMBL/GenBank/DDBJ whole genome shotgun (WGS) entry which is preliminary data.</text>
</comment>
<dbReference type="EMBL" id="LFZO01000231">
    <property type="protein sequence ID" value="KXT10958.1"/>
    <property type="molecule type" value="Genomic_DNA"/>
</dbReference>
<feature type="compositionally biased region" description="Basic and acidic residues" evidence="1">
    <location>
        <begin position="25"/>
        <end position="74"/>
    </location>
</feature>
<dbReference type="OrthoDB" id="3637602at2759"/>
<dbReference type="AlphaFoldDB" id="A0A139I8B5"/>
<protein>
    <submittedName>
        <fullName evidence="2">Uncharacterized protein</fullName>
    </submittedName>
</protein>
<dbReference type="Proteomes" id="UP000073492">
    <property type="component" value="Unassembled WGS sequence"/>
</dbReference>
<accession>A0A139I8B5</accession>
<gene>
    <name evidence="2" type="ORF">AC579_7170</name>
</gene>
<feature type="region of interest" description="Disordered" evidence="1">
    <location>
        <begin position="25"/>
        <end position="130"/>
    </location>
</feature>
<reference evidence="2 3" key="1">
    <citation type="submission" date="2015-07" db="EMBL/GenBank/DDBJ databases">
        <title>Comparative genomics of the Sigatoka disease complex on banana suggests a link between parallel evolutionary changes in Pseudocercospora fijiensis and Pseudocercospora eumusae and increased virulence on the banana host.</title>
        <authorList>
            <person name="Chang T.-C."/>
            <person name="Salvucci A."/>
            <person name="Crous P.W."/>
            <person name="Stergiopoulos I."/>
        </authorList>
    </citation>
    <scope>NUCLEOTIDE SEQUENCE [LARGE SCALE GENOMIC DNA]</scope>
    <source>
        <strain evidence="2 3">CBS 116634</strain>
    </source>
</reference>
<sequence length="130" mass="14714">MKKGPPSVNIPCCWPCCCFGRRVEQQPEREPSQLEQARMQEEQPRDAAPCKEETLPELQEKTVQRGRPKLEDPRSPAGDDASVASTAINTALRFPSPARSETRPSLETLPEDEVRWAPPSYDSVWDEKRP</sequence>
<evidence type="ECO:0000313" key="2">
    <source>
        <dbReference type="EMBL" id="KXT10958.1"/>
    </source>
</evidence>
<evidence type="ECO:0000313" key="3">
    <source>
        <dbReference type="Proteomes" id="UP000073492"/>
    </source>
</evidence>
<organism evidence="2 3">
    <name type="scientific">Pseudocercospora musae</name>
    <dbReference type="NCBI Taxonomy" id="113226"/>
    <lineage>
        <taxon>Eukaryota</taxon>
        <taxon>Fungi</taxon>
        <taxon>Dikarya</taxon>
        <taxon>Ascomycota</taxon>
        <taxon>Pezizomycotina</taxon>
        <taxon>Dothideomycetes</taxon>
        <taxon>Dothideomycetidae</taxon>
        <taxon>Mycosphaerellales</taxon>
        <taxon>Mycosphaerellaceae</taxon>
        <taxon>Pseudocercospora</taxon>
    </lineage>
</organism>
<evidence type="ECO:0000256" key="1">
    <source>
        <dbReference type="SAM" id="MobiDB-lite"/>
    </source>
</evidence>
<keyword evidence="3" id="KW-1185">Reference proteome</keyword>
<name>A0A139I8B5_9PEZI</name>
<proteinExistence type="predicted"/>